<dbReference type="Proteomes" id="UP000219338">
    <property type="component" value="Unassembled WGS sequence"/>
</dbReference>
<evidence type="ECO:0000313" key="2">
    <source>
        <dbReference type="Proteomes" id="UP000219338"/>
    </source>
</evidence>
<reference evidence="2" key="1">
    <citation type="journal article" date="2017" name="Nat. Ecol. Evol.">
        <title>Genome expansion and lineage-specific genetic innovations in the forest pathogenic fungi Armillaria.</title>
        <authorList>
            <person name="Sipos G."/>
            <person name="Prasanna A.N."/>
            <person name="Walter M.C."/>
            <person name="O'Connor E."/>
            <person name="Balint B."/>
            <person name="Krizsan K."/>
            <person name="Kiss B."/>
            <person name="Hess J."/>
            <person name="Varga T."/>
            <person name="Slot J."/>
            <person name="Riley R."/>
            <person name="Boka B."/>
            <person name="Rigling D."/>
            <person name="Barry K."/>
            <person name="Lee J."/>
            <person name="Mihaltcheva S."/>
            <person name="LaButti K."/>
            <person name="Lipzen A."/>
            <person name="Waldron R."/>
            <person name="Moloney N.M."/>
            <person name="Sperisen C."/>
            <person name="Kredics L."/>
            <person name="Vagvoelgyi C."/>
            <person name="Patrignani A."/>
            <person name="Fitzpatrick D."/>
            <person name="Nagy I."/>
            <person name="Doyle S."/>
            <person name="Anderson J.B."/>
            <person name="Grigoriev I.V."/>
            <person name="Gueldener U."/>
            <person name="Muensterkoetter M."/>
            <person name="Nagy L.G."/>
        </authorList>
    </citation>
    <scope>NUCLEOTIDE SEQUENCE [LARGE SCALE GENOMIC DNA]</scope>
    <source>
        <strain evidence="2">C18/9</strain>
    </source>
</reference>
<protein>
    <submittedName>
        <fullName evidence="1">Uncharacterized protein</fullName>
    </submittedName>
</protein>
<accession>A0A284R2C5</accession>
<proteinExistence type="predicted"/>
<keyword evidence="2" id="KW-1185">Reference proteome</keyword>
<dbReference type="OrthoDB" id="10608853at2759"/>
<organism evidence="1 2">
    <name type="scientific">Armillaria ostoyae</name>
    <name type="common">Armillaria root rot fungus</name>
    <dbReference type="NCBI Taxonomy" id="47428"/>
    <lineage>
        <taxon>Eukaryota</taxon>
        <taxon>Fungi</taxon>
        <taxon>Dikarya</taxon>
        <taxon>Basidiomycota</taxon>
        <taxon>Agaricomycotina</taxon>
        <taxon>Agaricomycetes</taxon>
        <taxon>Agaricomycetidae</taxon>
        <taxon>Agaricales</taxon>
        <taxon>Marasmiineae</taxon>
        <taxon>Physalacriaceae</taxon>
        <taxon>Armillaria</taxon>
    </lineage>
</organism>
<dbReference type="AlphaFoldDB" id="A0A284R2C5"/>
<sequence>MAVTRSILMAKDTVTVMEPRSGQFVVGSRAAPRATALVTITTEEMLREDVVLISQWIKPAQAPFRILFLTMYTTAHLGAKRYVEPLLTTLLDVAIQKILPMVIFGRWSQLCPTESPVAITMPNWHNAQGTLRKKTDAYTGGAWNFLPASTLDEVDRGRNKGFIDS</sequence>
<evidence type="ECO:0000313" key="1">
    <source>
        <dbReference type="EMBL" id="SJL02852.1"/>
    </source>
</evidence>
<gene>
    <name evidence="1" type="ORF">ARMOST_06192</name>
</gene>
<name>A0A284R2C5_ARMOS</name>
<dbReference type="EMBL" id="FUEG01000004">
    <property type="protein sequence ID" value="SJL02852.1"/>
    <property type="molecule type" value="Genomic_DNA"/>
</dbReference>